<accession>A0A223EG53</accession>
<name>A0A223EG53_9BACI</name>
<reference evidence="1 2" key="1">
    <citation type="submission" date="2016-10" db="EMBL/GenBank/DDBJ databases">
        <title>The whole genome sequencing and assembly of Bacillus simplex DSM 1321 strain.</title>
        <authorList>
            <person name="Park M.-K."/>
            <person name="Lee Y.-J."/>
            <person name="Yi H."/>
            <person name="Bahn Y.-S."/>
            <person name="Kim J.F."/>
            <person name="Lee D.-W."/>
        </authorList>
    </citation>
    <scope>NUCLEOTIDE SEQUENCE [LARGE SCALE GENOMIC DNA]</scope>
    <source>
        <strain evidence="1 2">DSM 1321</strain>
    </source>
</reference>
<gene>
    <name evidence="1" type="ORF">BS1321_09810</name>
</gene>
<dbReference type="EMBL" id="CP017704">
    <property type="protein sequence ID" value="ASS94227.1"/>
    <property type="molecule type" value="Genomic_DNA"/>
</dbReference>
<organism evidence="1 2">
    <name type="scientific">Peribacillus simplex NBRC 15720 = DSM 1321</name>
    <dbReference type="NCBI Taxonomy" id="1349754"/>
    <lineage>
        <taxon>Bacteria</taxon>
        <taxon>Bacillati</taxon>
        <taxon>Bacillota</taxon>
        <taxon>Bacilli</taxon>
        <taxon>Bacillales</taxon>
        <taxon>Bacillaceae</taxon>
        <taxon>Peribacillus</taxon>
    </lineage>
</organism>
<dbReference type="RefSeq" id="WP_063235278.1">
    <property type="nucleotide sequence ID" value="NZ_BCVO01000024.1"/>
</dbReference>
<evidence type="ECO:0000313" key="2">
    <source>
        <dbReference type="Proteomes" id="UP000214618"/>
    </source>
</evidence>
<evidence type="ECO:0000313" key="1">
    <source>
        <dbReference type="EMBL" id="ASS94227.1"/>
    </source>
</evidence>
<proteinExistence type="predicted"/>
<protein>
    <submittedName>
        <fullName evidence="1">Uncharacterized protein</fullName>
    </submittedName>
</protein>
<dbReference type="AlphaFoldDB" id="A0A223EG53"/>
<dbReference type="GeneID" id="56473030"/>
<dbReference type="Proteomes" id="UP000214618">
    <property type="component" value="Chromosome"/>
</dbReference>
<sequence>MEQTLLVIKDAYVRLVKILTKEKKDLEHIIRQAKASIELIEICLLDCESAEQYRKTMMELSSIYREIDKPRVGLSDYFIWDDNYDKRIVANNELDGIKDILLKEFKRDI</sequence>
<dbReference type="OrthoDB" id="2003057at2"/>